<dbReference type="EMBL" id="BOLY01000005">
    <property type="protein sequence ID" value="GIZ44684.1"/>
    <property type="molecule type" value="Genomic_DNA"/>
</dbReference>
<feature type="region of interest" description="Disordered" evidence="1">
    <location>
        <begin position="513"/>
        <end position="581"/>
    </location>
</feature>
<feature type="region of interest" description="Disordered" evidence="1">
    <location>
        <begin position="396"/>
        <end position="460"/>
    </location>
</feature>
<feature type="chain" id="PRO_5040350709" evidence="2">
    <location>
        <begin position="18"/>
        <end position="662"/>
    </location>
</feature>
<proteinExistence type="predicted"/>
<keyword evidence="4" id="KW-1185">Reference proteome</keyword>
<dbReference type="GeneID" id="68293450"/>
<feature type="compositionally biased region" description="Polar residues" evidence="1">
    <location>
        <begin position="400"/>
        <end position="416"/>
    </location>
</feature>
<dbReference type="OrthoDB" id="3801520at2759"/>
<gene>
    <name evidence="3" type="ORF">CKM354_000787500</name>
</gene>
<accession>A0A9P3FJ36</accession>
<feature type="region of interest" description="Disordered" evidence="1">
    <location>
        <begin position="325"/>
        <end position="381"/>
    </location>
</feature>
<sequence length="662" mass="69167">MFLLWALAAAIVSGQHAENHTQGAISTATTNTANITSAFLSLNAPQTTAAPPCCWFAGFSDGDLGVRGNFYYNSSVVQTVATVFSTIVDYGDSEEVANVSTKYMAEDEIFTRYGGWIFNDWDRYADWSLAKSSLSRLGVPGTLVQGRSYAATNVYQPGSTEEFNAPYPTPRLAWNAVQVWYNASSSCGSKKTESLSSRPPVATRTVSSTVRSDPFYVFGLDSIWIDSDVPGAYTSRTITGTGGTYTSRHFYIQTLSLDAPELNEYNHYLPSEAIERYLSFQTSAYPWITDCIPMDTPGEPTVHIAVNHPTETSRVTVMMARFQTDAKTQPQPQATGDASQPPMTPTLSPSADNGHEPLPVQSPGVAVSKSASNSVPIVPPQSATTLSVSDVATIRDQTTRDQQSSNTSEGASSVFVSPTTAPFPATSSPGKPGSSQDGQISADNAGNDNLTGPKVVSPGDISASTAVQEDTLANTATSEPLATTVLDETSDPIVTVSTSISASSIVEIGTKERTTASQTSIRVVADESKPSEGGGDNESRPSSGRKDNESEGAAGSVSNGTTATASGTGVPDMTTLPDQGTNIHATVNVGSVESGRVTSTAGSSAATDGMRDAIMSGLGQLGTRNGSTGYTGPAYTGSAPGMMVNIVVAASLGLTWLAWGCM</sequence>
<name>A0A9P3FJ36_9PEZI</name>
<comment type="caution">
    <text evidence="3">The sequence shown here is derived from an EMBL/GenBank/DDBJ whole genome shotgun (WGS) entry which is preliminary data.</text>
</comment>
<feature type="compositionally biased region" description="Low complexity" evidence="1">
    <location>
        <begin position="417"/>
        <end position="429"/>
    </location>
</feature>
<feature type="signal peptide" evidence="2">
    <location>
        <begin position="1"/>
        <end position="17"/>
    </location>
</feature>
<feature type="compositionally biased region" description="Polar residues" evidence="1">
    <location>
        <begin position="369"/>
        <end position="381"/>
    </location>
</feature>
<evidence type="ECO:0000256" key="1">
    <source>
        <dbReference type="SAM" id="MobiDB-lite"/>
    </source>
</evidence>
<keyword evidence="2" id="KW-0732">Signal</keyword>
<feature type="compositionally biased region" description="Polar residues" evidence="1">
    <location>
        <begin position="325"/>
        <end position="338"/>
    </location>
</feature>
<evidence type="ECO:0000313" key="3">
    <source>
        <dbReference type="EMBL" id="GIZ44684.1"/>
    </source>
</evidence>
<feature type="compositionally biased region" description="Low complexity" evidence="1">
    <location>
        <begin position="552"/>
        <end position="570"/>
    </location>
</feature>
<dbReference type="Proteomes" id="UP000825890">
    <property type="component" value="Unassembled WGS sequence"/>
</dbReference>
<dbReference type="RefSeq" id="XP_044659171.1">
    <property type="nucleotide sequence ID" value="XM_044803236.1"/>
</dbReference>
<feature type="compositionally biased region" description="Polar residues" evidence="1">
    <location>
        <begin position="433"/>
        <end position="450"/>
    </location>
</feature>
<protein>
    <submittedName>
        <fullName evidence="3">Uncharacterized protein</fullName>
    </submittedName>
</protein>
<organism evidence="3 4">
    <name type="scientific">Cercospora kikuchii</name>
    <dbReference type="NCBI Taxonomy" id="84275"/>
    <lineage>
        <taxon>Eukaryota</taxon>
        <taxon>Fungi</taxon>
        <taxon>Dikarya</taxon>
        <taxon>Ascomycota</taxon>
        <taxon>Pezizomycotina</taxon>
        <taxon>Dothideomycetes</taxon>
        <taxon>Dothideomycetidae</taxon>
        <taxon>Mycosphaerellales</taxon>
        <taxon>Mycosphaerellaceae</taxon>
        <taxon>Cercospora</taxon>
    </lineage>
</organism>
<dbReference type="AlphaFoldDB" id="A0A9P3FJ36"/>
<evidence type="ECO:0000256" key="2">
    <source>
        <dbReference type="SAM" id="SignalP"/>
    </source>
</evidence>
<evidence type="ECO:0000313" key="4">
    <source>
        <dbReference type="Proteomes" id="UP000825890"/>
    </source>
</evidence>
<reference evidence="3 4" key="1">
    <citation type="submission" date="2021-01" db="EMBL/GenBank/DDBJ databases">
        <title>Cercospora kikuchii MAFF 305040 whole genome shotgun sequence.</title>
        <authorList>
            <person name="Kashiwa T."/>
            <person name="Suzuki T."/>
        </authorList>
    </citation>
    <scope>NUCLEOTIDE SEQUENCE [LARGE SCALE GENOMIC DNA]</scope>
    <source>
        <strain evidence="3 4">MAFF 305040</strain>
    </source>
</reference>